<gene>
    <name evidence="21" type="primary">glnA</name>
    <name evidence="21" type="ORF">DFR87_10645</name>
</gene>
<organism evidence="21 22">
    <name type="scientific">Metallosphaera hakonensis JCM 8857 = DSM 7519</name>
    <dbReference type="NCBI Taxonomy" id="1293036"/>
    <lineage>
        <taxon>Archaea</taxon>
        <taxon>Thermoproteota</taxon>
        <taxon>Thermoprotei</taxon>
        <taxon>Sulfolobales</taxon>
        <taxon>Sulfolobaceae</taxon>
        <taxon>Metallosphaera</taxon>
    </lineage>
</organism>
<evidence type="ECO:0000256" key="5">
    <source>
        <dbReference type="ARBA" id="ARBA00022490"/>
    </source>
</evidence>
<comment type="cofactor">
    <cofactor evidence="13">
        <name>Mg(2+)</name>
        <dbReference type="ChEBI" id="CHEBI:18420"/>
    </cofactor>
    <text evidence="13">Binds 2 Mg(2+) ions per subunit.</text>
</comment>
<sequence>MPKTPEEAVEYVKQNKIEWIDLQFTDLPGRLQHVTIPASDFTVEGIKEGFGKLDGSSIKGFTTIYESDMVLSPVLETLTSLPWSPSVARVLTKVYWGGGRGRFERDPRYIAETAESTLSAEGYVSYYGPELEFFLFDRVDLDVKTPQQGTGYKITAREAPWNGGGGYVIRYKEGYYPAPPVDQLMDVRLDIIQTLTKHFGFIIEAAHHEVATAGQGEIDFRFSTMVETADKLQTLKYVIRNVASKYGLVATFMPKPMFGDNGTGMHTHFSLWTKNGKNLMYDPNDEYAELSQTGRYVIGGILAHARSLSAIVSPTVNSYRRLIPGFEAPVYVAWSKGNRSAVIRVPSYYKGMEKAKRIEYRAPDPSTNPYLAFAAIAAAAFDGVKKKIDPGNPVDTNIYHLTPEKRKELGINELPRSLDEALDELESDNEFLKPIFNSSILETYIDLKREESRTLQMYPHPMELYYYLDV</sequence>
<name>A0A2U9IVF9_9CREN</name>
<dbReference type="InterPro" id="IPR027302">
    <property type="entry name" value="Gln_synth_N_conserv_site"/>
</dbReference>
<feature type="binding site" evidence="12">
    <location>
        <position position="339"/>
    </location>
    <ligand>
        <name>ATP</name>
        <dbReference type="ChEBI" id="CHEBI:30616"/>
    </ligand>
</feature>
<evidence type="ECO:0000256" key="17">
    <source>
        <dbReference type="RuleBase" id="RU000385"/>
    </source>
</evidence>
<dbReference type="EC" id="6.3.1.2" evidence="3 18"/>
<evidence type="ECO:0000256" key="6">
    <source>
        <dbReference type="ARBA" id="ARBA00022553"/>
    </source>
</evidence>
<dbReference type="InterPro" id="IPR014746">
    <property type="entry name" value="Gln_synth/guanido_kin_cat_dom"/>
</dbReference>
<dbReference type="InterPro" id="IPR027303">
    <property type="entry name" value="Gln_synth_gly_rich_site"/>
</dbReference>
<feature type="binding site" evidence="11">
    <location>
        <position position="361"/>
    </location>
    <ligand>
        <name>L-glutamate</name>
        <dbReference type="ChEBI" id="CHEBI:29985"/>
    </ligand>
</feature>
<evidence type="ECO:0000256" key="10">
    <source>
        <dbReference type="ARBA" id="ARBA00049436"/>
    </source>
</evidence>
<dbReference type="AlphaFoldDB" id="A0A2U9IVF9"/>
<feature type="binding site" evidence="12">
    <location>
        <position position="354"/>
    </location>
    <ligand>
        <name>ATP</name>
        <dbReference type="ChEBI" id="CHEBI:30616"/>
    </ligand>
</feature>
<dbReference type="SUPFAM" id="SSF54368">
    <property type="entry name" value="Glutamine synthetase, N-terminal domain"/>
    <property type="match status" value="1"/>
</dbReference>
<dbReference type="GO" id="GO:0006542">
    <property type="term" value="P:glutamine biosynthetic process"/>
    <property type="evidence" value="ECO:0007669"/>
    <property type="project" value="InterPro"/>
</dbReference>
<dbReference type="PROSITE" id="PS51987">
    <property type="entry name" value="GS_CATALYTIC"/>
    <property type="match status" value="1"/>
</dbReference>
<dbReference type="InterPro" id="IPR036651">
    <property type="entry name" value="Gln_synt_N_sf"/>
</dbReference>
<keyword evidence="13" id="KW-0460">Magnesium</keyword>
<evidence type="ECO:0000256" key="2">
    <source>
        <dbReference type="ARBA" id="ARBA00009897"/>
    </source>
</evidence>
<evidence type="ECO:0000256" key="15">
    <source>
        <dbReference type="PROSITE-ProRule" id="PRU01330"/>
    </source>
</evidence>
<keyword evidence="6 14" id="KW-0597">Phosphoprotein</keyword>
<comment type="catalytic activity">
    <reaction evidence="10 18">
        <text>L-glutamate + NH4(+) + ATP = L-glutamine + ADP + phosphate + H(+)</text>
        <dbReference type="Rhea" id="RHEA:16169"/>
        <dbReference type="ChEBI" id="CHEBI:15378"/>
        <dbReference type="ChEBI" id="CHEBI:28938"/>
        <dbReference type="ChEBI" id="CHEBI:29985"/>
        <dbReference type="ChEBI" id="CHEBI:30616"/>
        <dbReference type="ChEBI" id="CHEBI:43474"/>
        <dbReference type="ChEBI" id="CHEBI:58359"/>
        <dbReference type="ChEBI" id="CHEBI:456216"/>
        <dbReference type="EC" id="6.3.1.2"/>
    </reaction>
</comment>
<accession>A0A2U9IVF9</accession>
<evidence type="ECO:0000256" key="14">
    <source>
        <dbReference type="PIRSR" id="PIRSR604809-50"/>
    </source>
</evidence>
<dbReference type="GO" id="GO:0006576">
    <property type="term" value="P:biogenic amine metabolic process"/>
    <property type="evidence" value="ECO:0007669"/>
    <property type="project" value="UniProtKB-ARBA"/>
</dbReference>
<dbReference type="SUPFAM" id="SSF55931">
    <property type="entry name" value="Glutamine synthetase/guanido kinase"/>
    <property type="match status" value="1"/>
</dbReference>
<feature type="binding site" evidence="13">
    <location>
        <position position="266"/>
    </location>
    <ligand>
        <name>Mg(2+)</name>
        <dbReference type="ChEBI" id="CHEBI:18420"/>
        <label>1</label>
    </ligand>
</feature>
<dbReference type="PANTHER" id="PTHR43407">
    <property type="entry name" value="GLUTAMINE SYNTHETASE"/>
    <property type="match status" value="1"/>
</dbReference>
<feature type="binding site" evidence="11">
    <location>
        <position position="321"/>
    </location>
    <ligand>
        <name>L-glutamate</name>
        <dbReference type="ChEBI" id="CHEBI:29985"/>
    </ligand>
</feature>
<feature type="binding site" evidence="11">
    <location>
        <position position="339"/>
    </location>
    <ligand>
        <name>L-glutamate</name>
        <dbReference type="ChEBI" id="CHEBI:29985"/>
    </ligand>
</feature>
<evidence type="ECO:0000256" key="7">
    <source>
        <dbReference type="ARBA" id="ARBA00022598"/>
    </source>
</evidence>
<evidence type="ECO:0000256" key="12">
    <source>
        <dbReference type="PIRSR" id="PIRSR604809-2"/>
    </source>
</evidence>
<dbReference type="EMBL" id="CP029287">
    <property type="protein sequence ID" value="AWS00062.1"/>
    <property type="molecule type" value="Genomic_DNA"/>
</dbReference>
<feature type="binding site" evidence="11">
    <location>
        <position position="327"/>
    </location>
    <ligand>
        <name>L-glutamate</name>
        <dbReference type="ChEBI" id="CHEBI:29985"/>
    </ligand>
</feature>
<feature type="domain" description="GS beta-grasp" evidence="19">
    <location>
        <begin position="15"/>
        <end position="99"/>
    </location>
</feature>
<evidence type="ECO:0000313" key="21">
    <source>
        <dbReference type="EMBL" id="AWS00062.1"/>
    </source>
</evidence>
<keyword evidence="9 12" id="KW-0067">ATP-binding</keyword>
<feature type="domain" description="GS catalytic" evidence="20">
    <location>
        <begin position="107"/>
        <end position="470"/>
    </location>
</feature>
<protein>
    <recommendedName>
        <fullName evidence="4 18">Glutamine synthetase</fullName>
        <ecNumber evidence="3 18">6.3.1.2</ecNumber>
    </recommendedName>
</protein>
<dbReference type="GO" id="GO:0019740">
    <property type="term" value="P:nitrogen utilization"/>
    <property type="evidence" value="ECO:0007669"/>
    <property type="project" value="TreeGrafter"/>
</dbReference>
<feature type="binding site" evidence="12">
    <location>
        <begin position="268"/>
        <end position="270"/>
    </location>
    <ligand>
        <name>ATP</name>
        <dbReference type="ChEBI" id="CHEBI:30616"/>
    </ligand>
</feature>
<feature type="binding site" evidence="13">
    <location>
        <position position="217"/>
    </location>
    <ligand>
        <name>Mg(2+)</name>
        <dbReference type="ChEBI" id="CHEBI:18420"/>
        <label>1</label>
    </ligand>
</feature>
<feature type="binding site" evidence="13">
    <location>
        <position position="209"/>
    </location>
    <ligand>
        <name>Mg(2+)</name>
        <dbReference type="ChEBI" id="CHEBI:18420"/>
        <label>1</label>
    </ligand>
</feature>
<dbReference type="GO" id="GO:0005737">
    <property type="term" value="C:cytoplasm"/>
    <property type="evidence" value="ECO:0007669"/>
    <property type="project" value="UniProtKB-SubCell"/>
</dbReference>
<dbReference type="Pfam" id="PF00120">
    <property type="entry name" value="Gln-synt_C"/>
    <property type="match status" value="1"/>
</dbReference>
<feature type="binding site" evidence="11">
    <location>
        <begin position="261"/>
        <end position="262"/>
    </location>
    <ligand>
        <name>L-glutamate</name>
        <dbReference type="ChEBI" id="CHEBI:29985"/>
    </ligand>
</feature>
<feature type="binding site" evidence="13">
    <location>
        <position position="132"/>
    </location>
    <ligand>
        <name>Mg(2+)</name>
        <dbReference type="ChEBI" id="CHEBI:18420"/>
        <label>1</label>
    </ligand>
</feature>
<dbReference type="GO" id="GO:0004356">
    <property type="term" value="F:glutamine synthetase activity"/>
    <property type="evidence" value="ECO:0007669"/>
    <property type="project" value="UniProtKB-EC"/>
</dbReference>
<dbReference type="NCBIfam" id="TIGR00653">
    <property type="entry name" value="GlnA"/>
    <property type="match status" value="1"/>
</dbReference>
<evidence type="ECO:0000256" key="4">
    <source>
        <dbReference type="ARBA" id="ARBA00021364"/>
    </source>
</evidence>
<dbReference type="GO" id="GO:0046872">
    <property type="term" value="F:metal ion binding"/>
    <property type="evidence" value="ECO:0007669"/>
    <property type="project" value="UniProtKB-KW"/>
</dbReference>
<dbReference type="InterPro" id="IPR008147">
    <property type="entry name" value="Gln_synt_N"/>
</dbReference>
<dbReference type="Gene3D" id="3.10.20.70">
    <property type="entry name" value="Glutamine synthetase, N-terminal domain"/>
    <property type="match status" value="1"/>
</dbReference>
<feature type="binding site" evidence="12">
    <location>
        <begin position="220"/>
        <end position="222"/>
    </location>
    <ligand>
        <name>ATP</name>
        <dbReference type="ChEBI" id="CHEBI:30616"/>
    </ligand>
</feature>
<dbReference type="GO" id="GO:0005524">
    <property type="term" value="F:ATP binding"/>
    <property type="evidence" value="ECO:0007669"/>
    <property type="project" value="UniProtKB-KW"/>
</dbReference>
<dbReference type="Gene3D" id="3.30.590.10">
    <property type="entry name" value="Glutamine synthetase/guanido kinase, catalytic domain"/>
    <property type="match status" value="1"/>
</dbReference>
<feature type="binding site" evidence="13">
    <location>
        <position position="130"/>
    </location>
    <ligand>
        <name>Mg(2+)</name>
        <dbReference type="ChEBI" id="CHEBI:18420"/>
        <label>1</label>
    </ligand>
</feature>
<feature type="modified residue" description="O-AMP-tyrosine" evidence="14">
    <location>
        <position position="399"/>
    </location>
</feature>
<keyword evidence="5 17" id="KW-0963">Cytoplasm</keyword>
<reference evidence="22" key="2">
    <citation type="submission" date="2020-03" db="EMBL/GenBank/DDBJ databases">
        <title>Complete Genome Sequences of Extremely Thermoacidophilic, Metal-Mobilizing Type-Strain Members of the Archaeal Family Sulfolobaceae: Acidianus brierleyi DSM-1651T, Acidianus sulfidivorans DSM-18786T, Metallosphaera hakonensis DSM-7519T, and Metallosphaera prunae DSM-10039T.</title>
        <authorList>
            <person name="Counts J.A."/>
            <person name="Kelly R.M."/>
        </authorList>
    </citation>
    <scope>NUCLEOTIDE SEQUENCE [LARGE SCALE GENOMIC DNA]</scope>
    <source>
        <strain evidence="22">HO1-1</strain>
    </source>
</reference>
<evidence type="ECO:0000256" key="18">
    <source>
        <dbReference type="RuleBase" id="RU004356"/>
    </source>
</evidence>
<dbReference type="STRING" id="1293036.GCA_001315825_00462"/>
<dbReference type="KEGG" id="mhk:DFR87_10645"/>
<dbReference type="PROSITE" id="PS00181">
    <property type="entry name" value="GLNA_ATP"/>
    <property type="match status" value="1"/>
</dbReference>
<keyword evidence="13" id="KW-0479">Metal-binding</keyword>
<evidence type="ECO:0000256" key="3">
    <source>
        <dbReference type="ARBA" id="ARBA00012937"/>
    </source>
</evidence>
<dbReference type="OrthoDB" id="36124at2157"/>
<evidence type="ECO:0000256" key="16">
    <source>
        <dbReference type="RuleBase" id="RU000384"/>
    </source>
</evidence>
<feature type="binding site" evidence="13">
    <location>
        <position position="359"/>
    </location>
    <ligand>
        <name>Mg(2+)</name>
        <dbReference type="ChEBI" id="CHEBI:18420"/>
        <label>1</label>
    </ligand>
</feature>
<comment type="subcellular location">
    <subcellularLocation>
        <location evidence="1 17">Cytoplasm</location>
    </subcellularLocation>
</comment>
<comment type="similarity">
    <text evidence="2 15 16">Belongs to the glutamine synthetase family.</text>
</comment>
<dbReference type="PROSITE" id="PS51986">
    <property type="entry name" value="GS_BETA_GRASP"/>
    <property type="match status" value="1"/>
</dbReference>
<keyword evidence="22" id="KW-1185">Reference proteome</keyword>
<dbReference type="Pfam" id="PF03951">
    <property type="entry name" value="Gln-synt_N"/>
    <property type="match status" value="1"/>
</dbReference>
<dbReference type="SMART" id="SM01230">
    <property type="entry name" value="Gln-synt_C"/>
    <property type="match status" value="1"/>
</dbReference>
<evidence type="ECO:0000259" key="19">
    <source>
        <dbReference type="PROSITE" id="PS51986"/>
    </source>
</evidence>
<dbReference type="Proteomes" id="UP000247586">
    <property type="component" value="Chromosome"/>
</dbReference>
<dbReference type="InterPro" id="IPR004809">
    <property type="entry name" value="Gln_synth_I"/>
</dbReference>
<evidence type="ECO:0000259" key="20">
    <source>
        <dbReference type="PROSITE" id="PS51987"/>
    </source>
</evidence>
<dbReference type="PANTHER" id="PTHR43407:SF1">
    <property type="entry name" value="LENGSIN"/>
    <property type="match status" value="1"/>
</dbReference>
<dbReference type="GeneID" id="36835805"/>
<reference evidence="21 22" key="1">
    <citation type="submission" date="2018-05" db="EMBL/GenBank/DDBJ databases">
        <title>Complete Genome Sequences of Extremely Thermoacidophilic, Metal-Mobilizing Type-Strain Members of the Archaeal Family Sulfolobaceae: Acidianus brierleyi DSM-1651T, Acidianus sulfidivorans DSM-18786T, Metallosphaera hakonensis DSM-7519T, and Metallosphaera prunae DSM-10039T.</title>
        <authorList>
            <person name="Counts J.A."/>
            <person name="Kelly R.M."/>
        </authorList>
    </citation>
    <scope>NUCLEOTIDE SEQUENCE [LARGE SCALE GENOMIC DNA]</scope>
    <source>
        <strain evidence="21 22">HO1-1</strain>
    </source>
</reference>
<feature type="binding site" evidence="12">
    <location>
        <position position="204"/>
    </location>
    <ligand>
        <name>ATP</name>
        <dbReference type="ChEBI" id="CHEBI:30616"/>
    </ligand>
</feature>
<dbReference type="GO" id="GO:0016020">
    <property type="term" value="C:membrane"/>
    <property type="evidence" value="ECO:0007669"/>
    <property type="project" value="TreeGrafter"/>
</dbReference>
<evidence type="ECO:0000256" key="11">
    <source>
        <dbReference type="PIRSR" id="PIRSR604809-1"/>
    </source>
</evidence>
<evidence type="ECO:0000256" key="8">
    <source>
        <dbReference type="ARBA" id="ARBA00022741"/>
    </source>
</evidence>
<evidence type="ECO:0000313" key="22">
    <source>
        <dbReference type="Proteomes" id="UP000247586"/>
    </source>
</evidence>
<dbReference type="PROSITE" id="PS00180">
    <property type="entry name" value="GLNA_1"/>
    <property type="match status" value="1"/>
</dbReference>
<evidence type="ECO:0000256" key="9">
    <source>
        <dbReference type="ARBA" id="ARBA00022840"/>
    </source>
</evidence>
<dbReference type="FunFam" id="3.30.590.10:FF:000005">
    <property type="entry name" value="Probable glutamine synthetase"/>
    <property type="match status" value="1"/>
</dbReference>
<keyword evidence="7 18" id="KW-0436">Ligase</keyword>
<dbReference type="InterPro" id="IPR008146">
    <property type="entry name" value="Gln_synth_cat_dom"/>
</dbReference>
<evidence type="ECO:0000256" key="13">
    <source>
        <dbReference type="PIRSR" id="PIRSR604809-3"/>
    </source>
</evidence>
<dbReference type="RefSeq" id="WP_054836173.1">
    <property type="nucleotide sequence ID" value="NZ_BBBA01000002.1"/>
</dbReference>
<proteinExistence type="inferred from homology"/>
<keyword evidence="8 12" id="KW-0547">Nucleotide-binding</keyword>
<reference evidence="22" key="3">
    <citation type="submission" date="2020-03" db="EMBL/GenBank/DDBJ databases">
        <title>Sequencing and Assembly of Multiple Reported Metal-Biooxidizing Members of the Extremely Thermoacidophilic Archaeal Family Sulfolobaceae.</title>
        <authorList>
            <person name="Counts J.A."/>
            <person name="Kelly R.M."/>
        </authorList>
    </citation>
    <scope>NUCLEOTIDE SEQUENCE [LARGE SCALE GENOMIC DNA]</scope>
    <source>
        <strain evidence="22">HO1-1</strain>
    </source>
</reference>
<evidence type="ECO:0000256" key="1">
    <source>
        <dbReference type="ARBA" id="ARBA00004496"/>
    </source>
</evidence>